<gene>
    <name evidence="5" type="ordered locus">Thivi_4138</name>
</gene>
<dbReference type="GO" id="GO:0006508">
    <property type="term" value="P:proteolysis"/>
    <property type="evidence" value="ECO:0007669"/>
    <property type="project" value="UniProtKB-KW"/>
</dbReference>
<dbReference type="Proteomes" id="UP000006062">
    <property type="component" value="Chromosome"/>
</dbReference>
<keyword evidence="6" id="KW-1185">Reference proteome</keyword>
<dbReference type="InterPro" id="IPR045569">
    <property type="entry name" value="Metalloprtase-TldD/E_C"/>
</dbReference>
<dbReference type="InterPro" id="IPR036059">
    <property type="entry name" value="TldD/PmbA_sf"/>
</dbReference>
<keyword evidence="5" id="KW-0645">Protease</keyword>
<sequence length="453" mass="48779">MSNHDTTATDTLLKLAQQAVEMARAAGANDAWATAVQDRGLSYAFRDGKPETVSDSTKRGLELKLYVDGRYGVYSTTDLREARLRDFIREAVPLTRQLQADPQRRITSPELFPTAPADGLQLVDPRVAELTREQRLAWCRELEAVVRGEPTLISTICSVEDGRKLVADASSNGFSGAYGKTSVGFFQQVSLRDTGPGEREGGSERRAEGEDGAACLHLDDLPSTARIGEQTLARARARLGSRQGPTMKGTLVVEPRAAMRLVSDLLAPATASNISQGQSFWPKLMEIQAFSDKLTIIDDPLRPRGLESHPYDREGIADRRLTLIERGVPKAVYADTYYAAKTGLPVTTGDPSNQIVQPGERALAEIVRAVGDGVLVTAWAGGNADPTTGAFSQGLNGHIIRGGEIAEPVVGMIVTGNLKTLFASLVEVGNDPFPYTALRTPTLVFEAVQFSGA</sequence>
<dbReference type="eggNOG" id="COG0312">
    <property type="taxonomic scope" value="Bacteria"/>
</dbReference>
<feature type="domain" description="Metalloprotease TldD/E central" evidence="4">
    <location>
        <begin position="128"/>
        <end position="239"/>
    </location>
</feature>
<organism evidence="5 6">
    <name type="scientific">Thiocystis violascens (strain ATCC 17096 / DSM 198 / 6111)</name>
    <name type="common">Chromatium violascens</name>
    <dbReference type="NCBI Taxonomy" id="765911"/>
    <lineage>
        <taxon>Bacteria</taxon>
        <taxon>Pseudomonadati</taxon>
        <taxon>Pseudomonadota</taxon>
        <taxon>Gammaproteobacteria</taxon>
        <taxon>Chromatiales</taxon>
        <taxon>Chromatiaceae</taxon>
        <taxon>Thiocystis</taxon>
    </lineage>
</organism>
<dbReference type="PANTHER" id="PTHR43421">
    <property type="entry name" value="METALLOPROTEASE PMBA"/>
    <property type="match status" value="1"/>
</dbReference>
<dbReference type="GO" id="GO:0008237">
    <property type="term" value="F:metallopeptidase activity"/>
    <property type="evidence" value="ECO:0007669"/>
    <property type="project" value="InterPro"/>
</dbReference>
<evidence type="ECO:0000259" key="2">
    <source>
        <dbReference type="Pfam" id="PF01523"/>
    </source>
</evidence>
<dbReference type="EMBL" id="CP003154">
    <property type="protein sequence ID" value="AFL75958.1"/>
    <property type="molecule type" value="Genomic_DNA"/>
</dbReference>
<dbReference type="PANTHER" id="PTHR43421:SF1">
    <property type="entry name" value="METALLOPROTEASE PMBA"/>
    <property type="match status" value="1"/>
</dbReference>
<feature type="domain" description="Metalloprotease TldD/E N-terminal" evidence="2">
    <location>
        <begin position="37"/>
        <end position="92"/>
    </location>
</feature>
<dbReference type="SUPFAM" id="SSF111283">
    <property type="entry name" value="Putative modulator of DNA gyrase, PmbA/TldD"/>
    <property type="match status" value="1"/>
</dbReference>
<proteinExistence type="inferred from homology"/>
<name>I3YG40_THIV6</name>
<reference evidence="5 6" key="1">
    <citation type="submission" date="2012-06" db="EMBL/GenBank/DDBJ databases">
        <title>Complete sequence of Thiocystis violascens DSM 198.</title>
        <authorList>
            <consortium name="US DOE Joint Genome Institute"/>
            <person name="Lucas S."/>
            <person name="Han J."/>
            <person name="Lapidus A."/>
            <person name="Cheng J.-F."/>
            <person name="Goodwin L."/>
            <person name="Pitluck S."/>
            <person name="Peters L."/>
            <person name="Ovchinnikova G."/>
            <person name="Teshima H."/>
            <person name="Detter J.C."/>
            <person name="Han C."/>
            <person name="Tapia R."/>
            <person name="Land M."/>
            <person name="Hauser L."/>
            <person name="Kyrpides N."/>
            <person name="Ivanova N."/>
            <person name="Pagani I."/>
            <person name="Vogl K."/>
            <person name="Liu Z."/>
            <person name="Frigaard N.-U."/>
            <person name="Bryant D."/>
            <person name="Woyke T."/>
        </authorList>
    </citation>
    <scope>NUCLEOTIDE SEQUENCE [LARGE SCALE GENOMIC DNA]</scope>
    <source>
        <strain evidence="6">ATCC 17096 / DSM 198 / 6111</strain>
    </source>
</reference>
<dbReference type="Pfam" id="PF19290">
    <property type="entry name" value="PmbA_TldD_2nd"/>
    <property type="match status" value="1"/>
</dbReference>
<keyword evidence="5" id="KW-0378">Hydrolase</keyword>
<dbReference type="Gene3D" id="3.30.2290.10">
    <property type="entry name" value="PmbA/TldD superfamily"/>
    <property type="match status" value="1"/>
</dbReference>
<dbReference type="RefSeq" id="WP_014780342.1">
    <property type="nucleotide sequence ID" value="NC_018012.1"/>
</dbReference>
<dbReference type="Pfam" id="PF19289">
    <property type="entry name" value="PmbA_TldD_3rd"/>
    <property type="match status" value="1"/>
</dbReference>
<evidence type="ECO:0000259" key="3">
    <source>
        <dbReference type="Pfam" id="PF19289"/>
    </source>
</evidence>
<accession>I3YG40</accession>
<evidence type="ECO:0000256" key="1">
    <source>
        <dbReference type="ARBA" id="ARBA00005836"/>
    </source>
</evidence>
<dbReference type="InterPro" id="IPR002510">
    <property type="entry name" value="Metalloprtase-TldD/E_N"/>
</dbReference>
<dbReference type="OrthoDB" id="9803213at2"/>
<evidence type="ECO:0000313" key="5">
    <source>
        <dbReference type="EMBL" id="AFL75958.1"/>
    </source>
</evidence>
<evidence type="ECO:0000259" key="4">
    <source>
        <dbReference type="Pfam" id="PF19290"/>
    </source>
</evidence>
<feature type="domain" description="Metalloprotease TldD/E C-terminal" evidence="3">
    <location>
        <begin position="248"/>
        <end position="452"/>
    </location>
</feature>
<dbReference type="InterPro" id="IPR045570">
    <property type="entry name" value="Metalloprtase-TldD/E_cen_dom"/>
</dbReference>
<evidence type="ECO:0000313" key="6">
    <source>
        <dbReference type="Proteomes" id="UP000006062"/>
    </source>
</evidence>
<comment type="similarity">
    <text evidence="1">Belongs to the peptidase U62 family.</text>
</comment>
<dbReference type="HOGENOM" id="CLU_026425_0_0_6"/>
<dbReference type="AlphaFoldDB" id="I3YG40"/>
<dbReference type="KEGG" id="tvi:Thivi_4138"/>
<dbReference type="Pfam" id="PF01523">
    <property type="entry name" value="PmbA_TldD_1st"/>
    <property type="match status" value="1"/>
</dbReference>
<dbReference type="GO" id="GO:0005829">
    <property type="term" value="C:cytosol"/>
    <property type="evidence" value="ECO:0007669"/>
    <property type="project" value="TreeGrafter"/>
</dbReference>
<dbReference type="STRING" id="765911.Thivi_4138"/>
<protein>
    <submittedName>
        <fullName evidence="5">Putative Zn-dependent protease-like protein</fullName>
    </submittedName>
</protein>
<dbReference type="InterPro" id="IPR035068">
    <property type="entry name" value="TldD/PmbA_N"/>
</dbReference>
<dbReference type="InterPro" id="IPR047657">
    <property type="entry name" value="PmbA"/>
</dbReference>